<feature type="region of interest" description="Disordered" evidence="1">
    <location>
        <begin position="78"/>
        <end position="145"/>
    </location>
</feature>
<gene>
    <name evidence="2" type="ORF">OIDMADRAFT_24038</name>
</gene>
<feature type="compositionally biased region" description="Basic and acidic residues" evidence="1">
    <location>
        <begin position="10"/>
        <end position="33"/>
    </location>
</feature>
<organism evidence="2 3">
    <name type="scientific">Oidiodendron maius (strain Zn)</name>
    <dbReference type="NCBI Taxonomy" id="913774"/>
    <lineage>
        <taxon>Eukaryota</taxon>
        <taxon>Fungi</taxon>
        <taxon>Dikarya</taxon>
        <taxon>Ascomycota</taxon>
        <taxon>Pezizomycotina</taxon>
        <taxon>Leotiomycetes</taxon>
        <taxon>Leotiomycetes incertae sedis</taxon>
        <taxon>Myxotrichaceae</taxon>
        <taxon>Oidiodendron</taxon>
    </lineage>
</organism>
<dbReference type="Proteomes" id="UP000054321">
    <property type="component" value="Unassembled WGS sequence"/>
</dbReference>
<evidence type="ECO:0000256" key="1">
    <source>
        <dbReference type="SAM" id="MobiDB-lite"/>
    </source>
</evidence>
<dbReference type="EMBL" id="KN832871">
    <property type="protein sequence ID" value="KIN05656.1"/>
    <property type="molecule type" value="Genomic_DNA"/>
</dbReference>
<protein>
    <submittedName>
        <fullName evidence="2">Uncharacterized protein</fullName>
    </submittedName>
</protein>
<evidence type="ECO:0000313" key="2">
    <source>
        <dbReference type="EMBL" id="KIN05656.1"/>
    </source>
</evidence>
<sequence>MRAYLMIHFLTREGKSRGGGHEEGTRRERDPRKSGSPQSWSDQFHRGEALLVPFYSTASNRPRSASPSHPAVEKCIVEAPRNESQDRVPGTLLRSPTHPLFNGQVVRGTGKPLALNPHGSYGASEAPGAPTTETERTAKQKKGRG</sequence>
<keyword evidence="3" id="KW-1185">Reference proteome</keyword>
<reference evidence="2 3" key="1">
    <citation type="submission" date="2014-04" db="EMBL/GenBank/DDBJ databases">
        <authorList>
            <consortium name="DOE Joint Genome Institute"/>
            <person name="Kuo A."/>
            <person name="Martino E."/>
            <person name="Perotto S."/>
            <person name="Kohler A."/>
            <person name="Nagy L.G."/>
            <person name="Floudas D."/>
            <person name="Copeland A."/>
            <person name="Barry K.W."/>
            <person name="Cichocki N."/>
            <person name="Veneault-Fourrey C."/>
            <person name="LaButti K."/>
            <person name="Lindquist E.A."/>
            <person name="Lipzen A."/>
            <person name="Lundell T."/>
            <person name="Morin E."/>
            <person name="Murat C."/>
            <person name="Sun H."/>
            <person name="Tunlid A."/>
            <person name="Henrissat B."/>
            <person name="Grigoriev I.V."/>
            <person name="Hibbett D.S."/>
            <person name="Martin F."/>
            <person name="Nordberg H.P."/>
            <person name="Cantor M.N."/>
            <person name="Hua S.X."/>
        </authorList>
    </citation>
    <scope>NUCLEOTIDE SEQUENCE [LARGE SCALE GENOMIC DNA]</scope>
    <source>
        <strain evidence="2 3">Zn</strain>
    </source>
</reference>
<accession>A0A0C3HBM9</accession>
<dbReference type="HOGENOM" id="CLU_1787364_0_0_1"/>
<name>A0A0C3HBM9_OIDMZ</name>
<evidence type="ECO:0000313" key="3">
    <source>
        <dbReference type="Proteomes" id="UP000054321"/>
    </source>
</evidence>
<dbReference type="AlphaFoldDB" id="A0A0C3HBM9"/>
<dbReference type="InParanoid" id="A0A0C3HBM9"/>
<reference evidence="3" key="2">
    <citation type="submission" date="2015-01" db="EMBL/GenBank/DDBJ databases">
        <title>Evolutionary Origins and Diversification of the Mycorrhizal Mutualists.</title>
        <authorList>
            <consortium name="DOE Joint Genome Institute"/>
            <consortium name="Mycorrhizal Genomics Consortium"/>
            <person name="Kohler A."/>
            <person name="Kuo A."/>
            <person name="Nagy L.G."/>
            <person name="Floudas D."/>
            <person name="Copeland A."/>
            <person name="Barry K.W."/>
            <person name="Cichocki N."/>
            <person name="Veneault-Fourrey C."/>
            <person name="LaButti K."/>
            <person name="Lindquist E.A."/>
            <person name="Lipzen A."/>
            <person name="Lundell T."/>
            <person name="Morin E."/>
            <person name="Murat C."/>
            <person name="Riley R."/>
            <person name="Ohm R."/>
            <person name="Sun H."/>
            <person name="Tunlid A."/>
            <person name="Henrissat B."/>
            <person name="Grigoriev I.V."/>
            <person name="Hibbett D.S."/>
            <person name="Martin F."/>
        </authorList>
    </citation>
    <scope>NUCLEOTIDE SEQUENCE [LARGE SCALE GENOMIC DNA]</scope>
    <source>
        <strain evidence="3">Zn</strain>
    </source>
</reference>
<proteinExistence type="predicted"/>
<feature type="region of interest" description="Disordered" evidence="1">
    <location>
        <begin position="10"/>
        <end position="45"/>
    </location>
</feature>